<dbReference type="EMBL" id="BIFS01000002">
    <property type="protein sequence ID" value="GCE22331.1"/>
    <property type="molecule type" value="Genomic_DNA"/>
</dbReference>
<dbReference type="InterPro" id="IPR027635">
    <property type="entry name" value="Lantibiotic2_lead_pep_dom"/>
</dbReference>
<dbReference type="RefSeq" id="WP_218032112.1">
    <property type="nucleotide sequence ID" value="NZ_BIFS01000002.1"/>
</dbReference>
<name>A0A402ATC0_9CHLR</name>
<organism evidence="1 2">
    <name type="scientific">Dictyobacter kobayashii</name>
    <dbReference type="NCBI Taxonomy" id="2014872"/>
    <lineage>
        <taxon>Bacteria</taxon>
        <taxon>Bacillati</taxon>
        <taxon>Chloroflexota</taxon>
        <taxon>Ktedonobacteria</taxon>
        <taxon>Ktedonobacterales</taxon>
        <taxon>Dictyobacteraceae</taxon>
        <taxon>Dictyobacter</taxon>
    </lineage>
</organism>
<evidence type="ECO:0000313" key="2">
    <source>
        <dbReference type="Proteomes" id="UP000287188"/>
    </source>
</evidence>
<evidence type="ECO:0008006" key="3">
    <source>
        <dbReference type="Google" id="ProtNLM"/>
    </source>
</evidence>
<keyword evidence="2" id="KW-1185">Reference proteome</keyword>
<reference evidence="2" key="1">
    <citation type="submission" date="2018-12" db="EMBL/GenBank/DDBJ databases">
        <title>Tengunoibacter tsumagoiensis gen. nov., sp. nov., Dictyobacter kobayashii sp. nov., D. alpinus sp. nov., and D. joshuensis sp. nov. and description of Dictyobacteraceae fam. nov. within the order Ktedonobacterales isolated from Tengu-no-mugimeshi.</title>
        <authorList>
            <person name="Wang C.M."/>
            <person name="Zheng Y."/>
            <person name="Sakai Y."/>
            <person name="Toyoda A."/>
            <person name="Minakuchi Y."/>
            <person name="Abe K."/>
            <person name="Yokota A."/>
            <person name="Yabe S."/>
        </authorList>
    </citation>
    <scope>NUCLEOTIDE SEQUENCE [LARGE SCALE GENOMIC DNA]</scope>
    <source>
        <strain evidence="2">Uno11</strain>
    </source>
</reference>
<dbReference type="AlphaFoldDB" id="A0A402ATC0"/>
<comment type="caution">
    <text evidence="1">The sequence shown here is derived from an EMBL/GenBank/DDBJ whole genome shotgun (WGS) entry which is preliminary data.</text>
</comment>
<dbReference type="Proteomes" id="UP000287188">
    <property type="component" value="Unassembled WGS sequence"/>
</dbReference>
<evidence type="ECO:0000313" key="1">
    <source>
        <dbReference type="EMBL" id="GCE22331.1"/>
    </source>
</evidence>
<proteinExistence type="predicted"/>
<gene>
    <name evidence="1" type="ORF">KDK_61310</name>
</gene>
<dbReference type="GO" id="GO:0042742">
    <property type="term" value="P:defense response to bacterium"/>
    <property type="evidence" value="ECO:0007669"/>
    <property type="project" value="InterPro"/>
</dbReference>
<dbReference type="NCBIfam" id="TIGR03898">
    <property type="entry name" value="lanti_MRSA_kill"/>
    <property type="match status" value="1"/>
</dbReference>
<protein>
    <recommendedName>
        <fullName evidence="3">Mersacidin/lichenicidin family type 2 lantibiotic</fullName>
    </recommendedName>
</protein>
<accession>A0A402ATC0</accession>
<sequence>MNINITKAWKDAQYRETLTSEELAQLPQNPIGALELTDADLSTVTGAFGSHSQCYSNCDPGNQYGGGYQFGGHHHHRHHHHHGGGYQQCGGNWFGGSQHSSGGSNWFGGQQGGCN</sequence>